<name>A0A3D8YBS1_9BACT</name>
<proteinExistence type="predicted"/>
<protein>
    <submittedName>
        <fullName evidence="1">Uncharacterized protein</fullName>
    </submittedName>
</protein>
<dbReference type="EMBL" id="QNUL01000007">
    <property type="protein sequence ID" value="REA61601.1"/>
    <property type="molecule type" value="Genomic_DNA"/>
</dbReference>
<dbReference type="Proteomes" id="UP000256373">
    <property type="component" value="Unassembled WGS sequence"/>
</dbReference>
<keyword evidence="2" id="KW-1185">Reference proteome</keyword>
<comment type="caution">
    <text evidence="1">The sequence shown here is derived from an EMBL/GenBank/DDBJ whole genome shotgun (WGS) entry which is preliminary data.</text>
</comment>
<evidence type="ECO:0000313" key="1">
    <source>
        <dbReference type="EMBL" id="REA61601.1"/>
    </source>
</evidence>
<reference evidence="1 2" key="1">
    <citation type="submission" date="2018-07" db="EMBL/GenBank/DDBJ databases">
        <title>Dyadobacter roseus sp. nov., isolated from rose rhizosphere soil.</title>
        <authorList>
            <person name="Chen L."/>
        </authorList>
    </citation>
    <scope>NUCLEOTIDE SEQUENCE [LARGE SCALE GENOMIC DNA]</scope>
    <source>
        <strain evidence="1 2">RS19</strain>
    </source>
</reference>
<organism evidence="1 2">
    <name type="scientific">Dyadobacter luteus</name>
    <dbReference type="NCBI Taxonomy" id="2259619"/>
    <lineage>
        <taxon>Bacteria</taxon>
        <taxon>Pseudomonadati</taxon>
        <taxon>Bacteroidota</taxon>
        <taxon>Cytophagia</taxon>
        <taxon>Cytophagales</taxon>
        <taxon>Spirosomataceae</taxon>
        <taxon>Dyadobacter</taxon>
    </lineage>
</organism>
<gene>
    <name evidence="1" type="ORF">DSL64_11595</name>
</gene>
<evidence type="ECO:0000313" key="2">
    <source>
        <dbReference type="Proteomes" id="UP000256373"/>
    </source>
</evidence>
<accession>A0A3D8YBS1</accession>
<sequence length="251" mass="27629">MLLENAELVKRFFMNKWIFIMSIALVTSLYSCNNDTKLNGVIMVESEFQSDSDPDANGWTASFAEYRTTAVDSVLNLQAGVSRLPAPLDTTRYSLRMQSNNRSGNMFMFMKKRITGLRNNTDYQITFDVNLATQYPDAADVIGSPGSSVYLKAGASAEEPVRIAENGIYKVNIDKGTESAGGTQMVTLGNVANGGNTFVYRLISRSSPGNSLVVRTNDKGELWLCVGTDSKYEGLVNLYYDKIKATLNLAE</sequence>
<dbReference type="AlphaFoldDB" id="A0A3D8YBS1"/>